<dbReference type="Proteomes" id="UP000440820">
    <property type="component" value="Chromosome"/>
</dbReference>
<dbReference type="Proteomes" id="UP000220969">
    <property type="component" value="Unassembled WGS sequence"/>
</dbReference>
<protein>
    <submittedName>
        <fullName evidence="3">Chorismate mutase</fullName>
    </submittedName>
</protein>
<organism evidence="3 6">
    <name type="scientific">Bacillus toyonensis</name>
    <dbReference type="NCBI Taxonomy" id="155322"/>
    <lineage>
        <taxon>Bacteria</taxon>
        <taxon>Bacillati</taxon>
        <taxon>Bacillota</taxon>
        <taxon>Bacilli</taxon>
        <taxon>Bacillales</taxon>
        <taxon>Bacillaceae</taxon>
        <taxon>Bacillus</taxon>
        <taxon>Bacillus cereus group</taxon>
    </lineage>
</organism>
<keyword evidence="7" id="KW-1185">Reference proteome</keyword>
<reference evidence="3 6" key="2">
    <citation type="submission" date="2017-09" db="EMBL/GenBank/DDBJ databases">
        <title>Large-scale bioinformatics analysis of Bacillus genomes uncovers conserved roles of natural products in bacterial physiology.</title>
        <authorList>
            <consortium name="Agbiome Team Llc"/>
            <person name="Bleich R.M."/>
            <person name="Grubbs K.J."/>
            <person name="Santa Maria K.C."/>
            <person name="Allen S.E."/>
            <person name="Farag S."/>
            <person name="Shank E.A."/>
            <person name="Bowers A."/>
        </authorList>
    </citation>
    <scope>NUCLEOTIDE SEQUENCE [LARGE SCALE GENOMIC DNA]</scope>
    <source>
        <strain evidence="3 6">AFS021349</strain>
    </source>
</reference>
<evidence type="ECO:0000313" key="6">
    <source>
        <dbReference type="Proteomes" id="UP000220841"/>
    </source>
</evidence>
<dbReference type="AlphaFoldDB" id="A0A1V6L7Q4"/>
<dbReference type="EMBL" id="NUBY01000204">
    <property type="protein sequence ID" value="PEP94560.1"/>
    <property type="molecule type" value="Genomic_DNA"/>
</dbReference>
<reference evidence="4 7" key="3">
    <citation type="submission" date="2019-12" db="EMBL/GenBank/DDBJ databases">
        <title>Bacillus toyonensis BV-17 genome.</title>
        <authorList>
            <person name="Chen J."/>
        </authorList>
    </citation>
    <scope>NUCLEOTIDE SEQUENCE [LARGE SCALE GENOMIC DNA]</scope>
    <source>
        <strain evidence="4 7">BV-17</strain>
    </source>
</reference>
<evidence type="ECO:0000313" key="1">
    <source>
        <dbReference type="EMBL" id="PEI80699.1"/>
    </source>
</evidence>
<sequence>MLVDVKHFIKAASLTCITALSGDNTFAHNFETVKSTISTYVKKVRLTS</sequence>
<evidence type="ECO:0000313" key="2">
    <source>
        <dbReference type="EMBL" id="PEN89249.1"/>
    </source>
</evidence>
<evidence type="ECO:0000313" key="4">
    <source>
        <dbReference type="EMBL" id="QHA18109.1"/>
    </source>
</evidence>
<dbReference type="RefSeq" id="WP_000959555.1">
    <property type="nucleotide sequence ID" value="NZ_CP036014.1"/>
</dbReference>
<dbReference type="EMBL" id="NUEH01000118">
    <property type="protein sequence ID" value="PEI80699.1"/>
    <property type="molecule type" value="Genomic_DNA"/>
</dbReference>
<dbReference type="EMBL" id="CP047044">
    <property type="protein sequence ID" value="QHA18109.1"/>
    <property type="molecule type" value="Genomic_DNA"/>
</dbReference>
<dbReference type="EMBL" id="NUAP01000022">
    <property type="protein sequence ID" value="PEN89249.1"/>
    <property type="molecule type" value="Genomic_DNA"/>
</dbReference>
<gene>
    <name evidence="2" type="ORF">CN551_11160</name>
    <name evidence="3" type="ORF">CN585_26340</name>
    <name evidence="1" type="ORF">CN678_31900</name>
    <name evidence="4" type="ORF">GPA05_14150</name>
</gene>
<name>A0A1V6L7Q4_9BACI</name>
<dbReference type="Proteomes" id="UP000220841">
    <property type="component" value="Unassembled WGS sequence"/>
</dbReference>
<accession>A0A1V6L7Q4</accession>
<reference evidence="1 5" key="1">
    <citation type="submission" date="2017-09" db="EMBL/GenBank/DDBJ databases">
        <title>Large-scale bioinformatics analysis of Bacillus genomes uncovers conserved roles of natural products in bacterial physiology.</title>
        <authorList>
            <consortium name="Agbiome Team Llc"/>
            <person name="Bleich R.M."/>
            <person name="Kirk G.J."/>
            <person name="Santa Maria K.C."/>
            <person name="Allen S.E."/>
            <person name="Farag S."/>
            <person name="Shank E.A."/>
            <person name="Bowers A."/>
        </authorList>
    </citation>
    <scope>NUCLEOTIDE SEQUENCE [LARGE SCALE GENOMIC DNA]</scope>
    <source>
        <strain evidence="1">AFS005430</strain>
        <strain evidence="2 5">AFS027629</strain>
    </source>
</reference>
<evidence type="ECO:0000313" key="5">
    <source>
        <dbReference type="Proteomes" id="UP000220078"/>
    </source>
</evidence>
<evidence type="ECO:0000313" key="7">
    <source>
        <dbReference type="Proteomes" id="UP000440820"/>
    </source>
</evidence>
<accession>A0A1D3PJM5</accession>
<dbReference type="Proteomes" id="UP000220078">
    <property type="component" value="Unassembled WGS sequence"/>
</dbReference>
<proteinExistence type="predicted"/>
<evidence type="ECO:0000313" key="3">
    <source>
        <dbReference type="EMBL" id="PEP94560.1"/>
    </source>
</evidence>
<dbReference type="GeneID" id="64184177"/>